<feature type="binding site" evidence="10">
    <location>
        <position position="222"/>
    </location>
    <ligand>
        <name>Zn(2+)</name>
        <dbReference type="ChEBI" id="CHEBI:29105"/>
    </ligand>
</feature>
<dbReference type="InterPro" id="IPR029035">
    <property type="entry name" value="DHS-like_NAD/FAD-binding_dom"/>
</dbReference>
<comment type="catalytic activity">
    <reaction evidence="7">
        <text>N(6)-hexadecanoyl-L-lysyl-[protein] + NAD(+) + H2O = 2''-O-hexadecanoyl-ADP-D-ribose + nicotinamide + L-lysyl-[protein]</text>
        <dbReference type="Rhea" id="RHEA:70563"/>
        <dbReference type="Rhea" id="RHEA-COMP:9752"/>
        <dbReference type="Rhea" id="RHEA-COMP:14175"/>
        <dbReference type="ChEBI" id="CHEBI:15377"/>
        <dbReference type="ChEBI" id="CHEBI:17154"/>
        <dbReference type="ChEBI" id="CHEBI:29969"/>
        <dbReference type="ChEBI" id="CHEBI:57540"/>
        <dbReference type="ChEBI" id="CHEBI:138936"/>
        <dbReference type="ChEBI" id="CHEBI:189673"/>
    </reaction>
    <physiologicalReaction direction="left-to-right" evidence="7">
        <dbReference type="Rhea" id="RHEA:70564"/>
    </physiologicalReaction>
</comment>
<dbReference type="PROSITE" id="PS50305">
    <property type="entry name" value="SIRTUIN"/>
    <property type="match status" value="1"/>
</dbReference>
<feature type="domain" description="Deacetylase sirtuin-type" evidence="12">
    <location>
        <begin position="76"/>
        <end position="365"/>
    </location>
</feature>
<feature type="binding site" evidence="10">
    <location>
        <position position="246"/>
    </location>
    <ligand>
        <name>Zn(2+)</name>
        <dbReference type="ChEBI" id="CHEBI:29105"/>
    </ligand>
</feature>
<protein>
    <recommendedName>
        <fullName evidence="9">NAD-dependent protein deacetylase</fullName>
        <ecNumber evidence="9">2.3.1.286</ecNumber>
    </recommendedName>
</protein>
<evidence type="ECO:0000256" key="6">
    <source>
        <dbReference type="ARBA" id="ARBA00023027"/>
    </source>
</evidence>
<dbReference type="PIRSF" id="PIRSF037938">
    <property type="entry name" value="SIR2_euk"/>
    <property type="match status" value="1"/>
</dbReference>
<evidence type="ECO:0000256" key="1">
    <source>
        <dbReference type="ARBA" id="ARBA00001947"/>
    </source>
</evidence>
<evidence type="ECO:0000256" key="9">
    <source>
        <dbReference type="PIRNR" id="PIRNR037938"/>
    </source>
</evidence>
<evidence type="ECO:0000256" key="2">
    <source>
        <dbReference type="ARBA" id="ARBA00006924"/>
    </source>
</evidence>
<dbReference type="InterPro" id="IPR026590">
    <property type="entry name" value="Ssirtuin_cat_dom"/>
</dbReference>
<dbReference type="InterPro" id="IPR003000">
    <property type="entry name" value="Sirtuin"/>
</dbReference>
<feature type="active site" description="Proton acceptor" evidence="10">
    <location>
        <position position="209"/>
    </location>
</feature>
<dbReference type="RefSeq" id="XP_006811176.1">
    <property type="nucleotide sequence ID" value="XM_006811113.1"/>
</dbReference>
<feature type="binding site" evidence="10">
    <location>
        <position position="243"/>
    </location>
    <ligand>
        <name>Zn(2+)</name>
        <dbReference type="ChEBI" id="CHEBI:29105"/>
    </ligand>
</feature>
<comment type="cofactor">
    <cofactor evidence="1 9">
        <name>Zn(2+)</name>
        <dbReference type="ChEBI" id="CHEBI:29105"/>
    </cofactor>
</comment>
<keyword evidence="3 9" id="KW-0808">Transferase</keyword>
<reference evidence="14" key="1">
    <citation type="submission" date="2025-08" db="UniProtKB">
        <authorList>
            <consortium name="RefSeq"/>
        </authorList>
    </citation>
    <scope>IDENTIFICATION</scope>
    <source>
        <tissue evidence="14">Testes</tissue>
    </source>
</reference>
<dbReference type="Gene3D" id="3.40.50.1220">
    <property type="entry name" value="TPP-binding domain"/>
    <property type="match status" value="1"/>
</dbReference>
<dbReference type="Gene3D" id="3.30.1600.10">
    <property type="entry name" value="SIR2/SIRT2 'Small Domain"/>
    <property type="match status" value="1"/>
</dbReference>
<dbReference type="Pfam" id="PF02146">
    <property type="entry name" value="SIR2"/>
    <property type="match status" value="1"/>
</dbReference>
<organism evidence="13 14">
    <name type="scientific">Saccoglossus kowalevskii</name>
    <name type="common">Acorn worm</name>
    <dbReference type="NCBI Taxonomy" id="10224"/>
    <lineage>
        <taxon>Eukaryota</taxon>
        <taxon>Metazoa</taxon>
        <taxon>Hemichordata</taxon>
        <taxon>Enteropneusta</taxon>
        <taxon>Harrimaniidae</taxon>
        <taxon>Saccoglossus</taxon>
    </lineage>
</organism>
<dbReference type="InterPro" id="IPR017328">
    <property type="entry name" value="Sirtuin_class_I"/>
</dbReference>
<dbReference type="GeneID" id="100377002"/>
<evidence type="ECO:0000256" key="7">
    <source>
        <dbReference type="ARBA" id="ARBA00048378"/>
    </source>
</evidence>
<comment type="catalytic activity">
    <reaction evidence="8">
        <text>N(6)-tetradecanoyl-L-lysyl-[protein] + NAD(+) + H2O = 2''-O-tetradecanoyl-ADP-D-ribose + nicotinamide + L-lysyl-[protein]</text>
        <dbReference type="Rhea" id="RHEA:70567"/>
        <dbReference type="Rhea" id="RHEA-COMP:9752"/>
        <dbReference type="Rhea" id="RHEA-COMP:15437"/>
        <dbReference type="ChEBI" id="CHEBI:15377"/>
        <dbReference type="ChEBI" id="CHEBI:17154"/>
        <dbReference type="ChEBI" id="CHEBI:29969"/>
        <dbReference type="ChEBI" id="CHEBI:57540"/>
        <dbReference type="ChEBI" id="CHEBI:141129"/>
        <dbReference type="ChEBI" id="CHEBI:189674"/>
    </reaction>
    <physiologicalReaction direction="left-to-right" evidence="8">
        <dbReference type="Rhea" id="RHEA:70568"/>
    </physiologicalReaction>
</comment>
<evidence type="ECO:0000256" key="3">
    <source>
        <dbReference type="ARBA" id="ARBA00022679"/>
    </source>
</evidence>
<dbReference type="EC" id="2.3.1.286" evidence="9"/>
<proteinExistence type="inferred from homology"/>
<dbReference type="PANTHER" id="PTHR11085">
    <property type="entry name" value="NAD-DEPENDENT PROTEIN DEACYLASE SIRTUIN-5, MITOCHONDRIAL-RELATED"/>
    <property type="match status" value="1"/>
</dbReference>
<feature type="compositionally biased region" description="Low complexity" evidence="11">
    <location>
        <begin position="8"/>
        <end position="22"/>
    </location>
</feature>
<feature type="binding site" evidence="10">
    <location>
        <position position="217"/>
    </location>
    <ligand>
        <name>Zn(2+)</name>
        <dbReference type="ChEBI" id="CHEBI:29105"/>
    </ligand>
</feature>
<evidence type="ECO:0000313" key="14">
    <source>
        <dbReference type="RefSeq" id="XP_006811176.1"/>
    </source>
</evidence>
<dbReference type="PANTHER" id="PTHR11085:SF6">
    <property type="entry name" value="NAD-DEPENDENT PROTEIN DEACETYLASE SIRTUIN-2"/>
    <property type="match status" value="1"/>
</dbReference>
<feature type="compositionally biased region" description="Basic and acidic residues" evidence="11">
    <location>
        <begin position="375"/>
        <end position="384"/>
    </location>
</feature>
<dbReference type="Proteomes" id="UP000694865">
    <property type="component" value="Unplaced"/>
</dbReference>
<feature type="region of interest" description="Disordered" evidence="11">
    <location>
        <begin position="375"/>
        <end position="405"/>
    </location>
</feature>
<keyword evidence="13" id="KW-1185">Reference proteome</keyword>
<evidence type="ECO:0000313" key="13">
    <source>
        <dbReference type="Proteomes" id="UP000694865"/>
    </source>
</evidence>
<evidence type="ECO:0000256" key="10">
    <source>
        <dbReference type="PROSITE-ProRule" id="PRU00236"/>
    </source>
</evidence>
<evidence type="ECO:0000256" key="11">
    <source>
        <dbReference type="SAM" id="MobiDB-lite"/>
    </source>
</evidence>
<dbReference type="InterPro" id="IPR026591">
    <property type="entry name" value="Sirtuin_cat_small_dom_sf"/>
</dbReference>
<feature type="region of interest" description="Disordered" evidence="11">
    <location>
        <begin position="1"/>
        <end position="24"/>
    </location>
</feature>
<comment type="catalytic activity">
    <reaction evidence="9">
        <text>N(6)-acetyl-L-lysyl-[protein] + NAD(+) + H2O = 2''-O-acetyl-ADP-D-ribose + nicotinamide + L-lysyl-[protein]</text>
        <dbReference type="Rhea" id="RHEA:43636"/>
        <dbReference type="Rhea" id="RHEA-COMP:9752"/>
        <dbReference type="Rhea" id="RHEA-COMP:10731"/>
        <dbReference type="ChEBI" id="CHEBI:15377"/>
        <dbReference type="ChEBI" id="CHEBI:17154"/>
        <dbReference type="ChEBI" id="CHEBI:29969"/>
        <dbReference type="ChEBI" id="CHEBI:57540"/>
        <dbReference type="ChEBI" id="CHEBI:61930"/>
        <dbReference type="ChEBI" id="CHEBI:83767"/>
        <dbReference type="EC" id="2.3.1.286"/>
    </reaction>
</comment>
<evidence type="ECO:0000256" key="5">
    <source>
        <dbReference type="ARBA" id="ARBA00022833"/>
    </source>
</evidence>
<dbReference type="InterPro" id="IPR050134">
    <property type="entry name" value="NAD-dep_sirtuin_deacylases"/>
</dbReference>
<keyword evidence="4 9" id="KW-0479">Metal-binding</keyword>
<keyword evidence="6 9" id="KW-0520">NAD</keyword>
<feature type="compositionally biased region" description="Basic residues" evidence="11">
    <location>
        <begin position="385"/>
        <end position="394"/>
    </location>
</feature>
<evidence type="ECO:0000259" key="12">
    <source>
        <dbReference type="PROSITE" id="PS50305"/>
    </source>
</evidence>
<name>A0ABM0LTT5_SACKO</name>
<evidence type="ECO:0000256" key="4">
    <source>
        <dbReference type="ARBA" id="ARBA00022723"/>
    </source>
</evidence>
<dbReference type="SUPFAM" id="SSF52467">
    <property type="entry name" value="DHS-like NAD/FAD-binding domain"/>
    <property type="match status" value="1"/>
</dbReference>
<keyword evidence="5 9" id="KW-0862">Zinc</keyword>
<accession>A0ABM0LTT5</accession>
<gene>
    <name evidence="14" type="primary">LOC100377002</name>
</gene>
<sequence length="405" mass="44736">MQGGDTAAGGDDGKSGSSASGGLNSEAINEALNASADVERKWKEMENKMAQIQAGVANMLVQLVAGPNEPAEKTQQLLDELTLQGVAKYIHDGKCRNIITMVGAGISTSAGIPDFRSKNTGLYDNLKEYNLPSPSSLFSIDYFKKNPEPFFKIRVRDFYMKVGEYQPTPAHYFIKMLADKGLLLRHYTQNIDTLDTRAGIPEDKTVLAHGSFASWHCLGEDCKTSYTLEWVKKIVNDDKIPRCTKCKSVIRPDIVFFGESLSANFHESVEQDFGKCDLLIILGTSLSVQPFCSLINRVPVNTPRLIINKDKPNDTLAQDAVGSFLGIDLQFPSLLFDKDDNYRDVAYIGTCDDGCYKLASLLGWQDHLKRMVEKEHQVTDEASRGKTHGSKCHSHGANQLEGPSK</sequence>
<comment type="similarity">
    <text evidence="2 9">Belongs to the sirtuin family. Class I subfamily.</text>
</comment>
<evidence type="ECO:0000256" key="8">
    <source>
        <dbReference type="ARBA" id="ARBA00048905"/>
    </source>
</evidence>